<feature type="transmembrane region" description="Helical" evidence="2">
    <location>
        <begin position="85"/>
        <end position="104"/>
    </location>
</feature>
<protein>
    <submittedName>
        <fullName evidence="3">DUF4191 domain-containing protein</fullName>
    </submittedName>
</protein>
<keyword evidence="4" id="KW-1185">Reference proteome</keyword>
<organism evidence="3 4">
    <name type="scientific">Micrococcoides hystricis</name>
    <dbReference type="NCBI Taxonomy" id="1572761"/>
    <lineage>
        <taxon>Bacteria</taxon>
        <taxon>Bacillati</taxon>
        <taxon>Actinomycetota</taxon>
        <taxon>Actinomycetes</taxon>
        <taxon>Micrococcales</taxon>
        <taxon>Micrococcaceae</taxon>
        <taxon>Micrococcoides</taxon>
    </lineage>
</organism>
<evidence type="ECO:0000313" key="4">
    <source>
        <dbReference type="Proteomes" id="UP001589862"/>
    </source>
</evidence>
<name>A0ABV6P6U8_9MICC</name>
<keyword evidence="2" id="KW-1133">Transmembrane helix</keyword>
<dbReference type="EMBL" id="JBHLUB010000001">
    <property type="protein sequence ID" value="MFC0580855.1"/>
    <property type="molecule type" value="Genomic_DNA"/>
</dbReference>
<keyword evidence="2" id="KW-0472">Membrane</keyword>
<dbReference type="Proteomes" id="UP001589862">
    <property type="component" value="Unassembled WGS sequence"/>
</dbReference>
<keyword evidence="2" id="KW-0812">Transmembrane</keyword>
<feature type="compositionally biased region" description="Basic and acidic residues" evidence="1">
    <location>
        <begin position="17"/>
        <end position="31"/>
    </location>
</feature>
<dbReference type="Pfam" id="PF13829">
    <property type="entry name" value="DUF4191"/>
    <property type="match status" value="1"/>
</dbReference>
<reference evidence="3 4" key="1">
    <citation type="submission" date="2024-09" db="EMBL/GenBank/DDBJ databases">
        <authorList>
            <person name="Sun Q."/>
            <person name="Mori K."/>
        </authorList>
    </citation>
    <scope>NUCLEOTIDE SEQUENCE [LARGE SCALE GENOMIC DNA]</scope>
    <source>
        <strain evidence="3 4">NCAIM B.02604</strain>
    </source>
</reference>
<accession>A0ABV6P6U8</accession>
<proteinExistence type="predicted"/>
<evidence type="ECO:0000256" key="2">
    <source>
        <dbReference type="SAM" id="Phobius"/>
    </source>
</evidence>
<evidence type="ECO:0000313" key="3">
    <source>
        <dbReference type="EMBL" id="MFC0580855.1"/>
    </source>
</evidence>
<evidence type="ECO:0000256" key="1">
    <source>
        <dbReference type="SAM" id="MobiDB-lite"/>
    </source>
</evidence>
<comment type="caution">
    <text evidence="3">The sequence shown here is derived from an EMBL/GenBank/DDBJ whole genome shotgun (WGS) entry which is preliminary data.</text>
</comment>
<dbReference type="RefSeq" id="WP_377457222.1">
    <property type="nucleotide sequence ID" value="NZ_JBHLUB010000001.1"/>
</dbReference>
<sequence length="260" mass="28690">MSANAPKNKAAQGPTKAELRAERKAEKQAIKERKKANKKPGAIKQLRQVFTMTKAYDPSIVWRMLLGFLVPVVIGLIVGLLLNNWITWLILGIAVGLLVAVIMLNRRGERAAFAQIEDRPGAAGAALGTLRRGWIVEEEPVAVTPRSRDVVFRAIGRPGVVLVTEGPIGRVRKLVQKQRQFVNRVAPNVPVHVIHVGKGEGQTELHKVVKTMKGYDKTLTKHEVQAVNQRLSSISGQGLPIPKGIDPYRMRPDRKALRGK</sequence>
<dbReference type="InterPro" id="IPR025445">
    <property type="entry name" value="DUF4191"/>
</dbReference>
<feature type="region of interest" description="Disordered" evidence="1">
    <location>
        <begin position="1"/>
        <end position="39"/>
    </location>
</feature>
<gene>
    <name evidence="3" type="ORF">ACFFFR_00420</name>
</gene>
<feature type="transmembrane region" description="Helical" evidence="2">
    <location>
        <begin position="60"/>
        <end position="79"/>
    </location>
</feature>